<dbReference type="InterPro" id="IPR011008">
    <property type="entry name" value="Dimeric_a/b-barrel"/>
</dbReference>
<name>A0A6J5H4I3_9BURK</name>
<gene>
    <name evidence="3" type="ORF">LMG27177_07509</name>
</gene>
<dbReference type="Proteomes" id="UP000494252">
    <property type="component" value="Unassembled WGS sequence"/>
</dbReference>
<dbReference type="SUPFAM" id="SSF54909">
    <property type="entry name" value="Dimeric alpha+beta barrel"/>
    <property type="match status" value="1"/>
</dbReference>
<evidence type="ECO:0000259" key="2">
    <source>
        <dbReference type="Pfam" id="PF03795"/>
    </source>
</evidence>
<dbReference type="RefSeq" id="WP_175166414.1">
    <property type="nucleotide sequence ID" value="NZ_CADIKI010000047.1"/>
</dbReference>
<organism evidence="3 4">
    <name type="scientific">Paraburkholderia fynbosensis</name>
    <dbReference type="NCBI Taxonomy" id="1200993"/>
    <lineage>
        <taxon>Bacteria</taxon>
        <taxon>Pseudomonadati</taxon>
        <taxon>Pseudomonadota</taxon>
        <taxon>Betaproteobacteria</taxon>
        <taxon>Burkholderiales</taxon>
        <taxon>Burkholderiaceae</taxon>
        <taxon>Paraburkholderia</taxon>
    </lineage>
</organism>
<sequence length="97" mass="10796">MLFAVLFEDNDKCAADTRSRYIQAHLDFLGRHASMIKAAGPLRQNEGSGAGGLWLVEADTPDAVDRLVRADPFWPTGLRRSVRVLIWKQVFADGARI</sequence>
<evidence type="ECO:0000256" key="1">
    <source>
        <dbReference type="ARBA" id="ARBA00007689"/>
    </source>
</evidence>
<dbReference type="Gene3D" id="3.30.70.1060">
    <property type="entry name" value="Dimeric alpha+beta barrel"/>
    <property type="match status" value="1"/>
</dbReference>
<keyword evidence="4" id="KW-1185">Reference proteome</keyword>
<dbReference type="AlphaFoldDB" id="A0A6J5H4I3"/>
<proteinExistence type="inferred from homology"/>
<reference evidence="3 4" key="1">
    <citation type="submission" date="2020-04" db="EMBL/GenBank/DDBJ databases">
        <authorList>
            <person name="De Canck E."/>
        </authorList>
    </citation>
    <scope>NUCLEOTIDE SEQUENCE [LARGE SCALE GENOMIC DNA]</scope>
    <source>
        <strain evidence="3 4">LMG 27177</strain>
    </source>
</reference>
<dbReference type="Pfam" id="PF03795">
    <property type="entry name" value="YCII"/>
    <property type="match status" value="1"/>
</dbReference>
<dbReference type="EMBL" id="CADIKI010000047">
    <property type="protein sequence ID" value="CAB3810832.1"/>
    <property type="molecule type" value="Genomic_DNA"/>
</dbReference>
<comment type="similarity">
    <text evidence="1">Belongs to the YciI family.</text>
</comment>
<accession>A0A6J5H4I3</accession>
<feature type="domain" description="YCII-related" evidence="2">
    <location>
        <begin position="1"/>
        <end position="88"/>
    </location>
</feature>
<evidence type="ECO:0000313" key="3">
    <source>
        <dbReference type="EMBL" id="CAB3810832.1"/>
    </source>
</evidence>
<dbReference type="InterPro" id="IPR005545">
    <property type="entry name" value="YCII"/>
</dbReference>
<evidence type="ECO:0000313" key="4">
    <source>
        <dbReference type="Proteomes" id="UP000494252"/>
    </source>
</evidence>
<protein>
    <recommendedName>
        <fullName evidence="2">YCII-related domain-containing protein</fullName>
    </recommendedName>
</protein>